<dbReference type="PANTHER" id="PTHR43785">
    <property type="entry name" value="GAMMA-GLUTAMYLPUTRESCINE SYNTHETASE"/>
    <property type="match status" value="1"/>
</dbReference>
<reference evidence="7 8" key="1">
    <citation type="submission" date="2016-02" db="EMBL/GenBank/DDBJ databases">
        <authorList>
            <person name="Wen L."/>
            <person name="He K."/>
            <person name="Yang H."/>
        </authorList>
    </citation>
    <scope>NUCLEOTIDE SEQUENCE [LARGE SCALE GENOMIC DNA]</scope>
    <source>
        <strain evidence="7 8">CV58</strain>
    </source>
</reference>
<dbReference type="Gene3D" id="3.30.590.10">
    <property type="entry name" value="Glutamine synthetase/guanido kinase, catalytic domain"/>
    <property type="match status" value="1"/>
</dbReference>
<sequence length="442" mass="48377">MNPKQPLELISLVTTDLVAVTRGRAIPQAALEIAAKRGCGWVPANSALHPLNAIAADNPWGSHGDLRLLPDLQSRVRVEICADGISPPLDFIQGNLVETNGNPWPVCPRTLLQNELKRYQDELGLSVTAAFEHEFTLLGLSRETQAFSLEAQRQAAVFAGYLMAALDEAGAEPEMFLPEYGEHQYEVTCRPTAGVKAADRAVIVREVTREMARQCGLRSSFSPLLKTDGTSNGVHLHISLYDEQGRSVLYQPDADNNLAKLGAHWAAGVLHHLPALCALTAPSVISWLRLKPHRWSTAYGCLGNRNREAALRICPTTTLGEADPAAQFNLEYRPMDATACPHLAMAAVLMAGRSGIAEQRPLSALSDQDPANLSDTERKQRGIRALPRDLADALANLQMDSALCTELPRPLLDTLFALRSEELRLTQGLSDRELCERYAKLY</sequence>
<evidence type="ECO:0000256" key="5">
    <source>
        <dbReference type="RuleBase" id="RU000384"/>
    </source>
</evidence>
<dbReference type="OrthoDB" id="9789509at2"/>
<dbReference type="Proteomes" id="UP000072660">
    <property type="component" value="Unassembled WGS sequence"/>
</dbReference>
<dbReference type="RefSeq" id="WP_068388473.1">
    <property type="nucleotide sequence ID" value="NZ_LSZO01000071.1"/>
</dbReference>
<dbReference type="SUPFAM" id="SSF55931">
    <property type="entry name" value="Glutamine synthetase/guanido kinase"/>
    <property type="match status" value="1"/>
</dbReference>
<dbReference type="SMART" id="SM01230">
    <property type="entry name" value="Gln-synt_C"/>
    <property type="match status" value="1"/>
</dbReference>
<keyword evidence="8" id="KW-1185">Reference proteome</keyword>
<dbReference type="Pfam" id="PF00120">
    <property type="entry name" value="Gln-synt_C"/>
    <property type="match status" value="1"/>
</dbReference>
<comment type="similarity">
    <text evidence="4 5">Belongs to the glutamine synthetase family.</text>
</comment>
<dbReference type="Gene3D" id="3.10.20.70">
    <property type="entry name" value="Glutamine synthetase, N-terminal domain"/>
    <property type="match status" value="1"/>
</dbReference>
<dbReference type="InterPro" id="IPR008147">
    <property type="entry name" value="Gln_synt_N"/>
</dbReference>
<evidence type="ECO:0000313" key="7">
    <source>
        <dbReference type="EMBL" id="KXU38771.1"/>
    </source>
</evidence>
<evidence type="ECO:0000256" key="4">
    <source>
        <dbReference type="PROSITE-ProRule" id="PRU01331"/>
    </source>
</evidence>
<dbReference type="GO" id="GO:0006542">
    <property type="term" value="P:glutamine biosynthetic process"/>
    <property type="evidence" value="ECO:0007669"/>
    <property type="project" value="InterPro"/>
</dbReference>
<keyword evidence="1" id="KW-0436">Ligase</keyword>
<name>A0A139SWJ0_9GAMM</name>
<dbReference type="InterPro" id="IPR014746">
    <property type="entry name" value="Gln_synth/guanido_kin_cat_dom"/>
</dbReference>
<keyword evidence="3" id="KW-0067">ATP-binding</keyword>
<evidence type="ECO:0000313" key="8">
    <source>
        <dbReference type="Proteomes" id="UP000072660"/>
    </source>
</evidence>
<comment type="caution">
    <text evidence="7">The sequence shown here is derived from an EMBL/GenBank/DDBJ whole genome shotgun (WGS) entry which is preliminary data.</text>
</comment>
<dbReference type="Pfam" id="PF16952">
    <property type="entry name" value="Gln-synt_N_2"/>
    <property type="match status" value="1"/>
</dbReference>
<dbReference type="AlphaFoldDB" id="A0A139SWJ0"/>
<dbReference type="EMBL" id="LSZO01000071">
    <property type="protein sequence ID" value="KXU38771.1"/>
    <property type="molecule type" value="Genomic_DNA"/>
</dbReference>
<organism evidence="7 8">
    <name type="scientific">Ventosimonas gracilis</name>
    <dbReference type="NCBI Taxonomy" id="1680762"/>
    <lineage>
        <taxon>Bacteria</taxon>
        <taxon>Pseudomonadati</taxon>
        <taxon>Pseudomonadota</taxon>
        <taxon>Gammaproteobacteria</taxon>
        <taxon>Pseudomonadales</taxon>
        <taxon>Ventosimonadaceae</taxon>
        <taxon>Ventosimonas</taxon>
    </lineage>
</organism>
<accession>A0A139SWJ0</accession>
<dbReference type="PROSITE" id="PS51987">
    <property type="entry name" value="GS_CATALYTIC"/>
    <property type="match status" value="1"/>
</dbReference>
<dbReference type="InterPro" id="IPR036651">
    <property type="entry name" value="Gln_synt_N_sf"/>
</dbReference>
<proteinExistence type="inferred from homology"/>
<evidence type="ECO:0000256" key="3">
    <source>
        <dbReference type="ARBA" id="ARBA00022840"/>
    </source>
</evidence>
<dbReference type="InterPro" id="IPR008146">
    <property type="entry name" value="Gln_synth_cat_dom"/>
</dbReference>
<evidence type="ECO:0000259" key="6">
    <source>
        <dbReference type="PROSITE" id="PS51987"/>
    </source>
</evidence>
<dbReference type="PANTHER" id="PTHR43785:SF12">
    <property type="entry name" value="TYPE-1 GLUTAMINE SYNTHETASE 2"/>
    <property type="match status" value="1"/>
</dbReference>
<dbReference type="GO" id="GO:0004356">
    <property type="term" value="F:glutamine synthetase activity"/>
    <property type="evidence" value="ECO:0007669"/>
    <property type="project" value="InterPro"/>
</dbReference>
<evidence type="ECO:0000256" key="1">
    <source>
        <dbReference type="ARBA" id="ARBA00022598"/>
    </source>
</evidence>
<evidence type="ECO:0000256" key="2">
    <source>
        <dbReference type="ARBA" id="ARBA00022741"/>
    </source>
</evidence>
<dbReference type="GO" id="GO:0005524">
    <property type="term" value="F:ATP binding"/>
    <property type="evidence" value="ECO:0007669"/>
    <property type="project" value="UniProtKB-KW"/>
</dbReference>
<gene>
    <name evidence="7" type="ORF">AXE65_11940</name>
</gene>
<protein>
    <submittedName>
        <fullName evidence="7">Glutamine synthetase</fullName>
    </submittedName>
</protein>
<keyword evidence="2" id="KW-0547">Nucleotide-binding</keyword>
<feature type="domain" description="GS catalytic" evidence="6">
    <location>
        <begin position="108"/>
        <end position="442"/>
    </location>
</feature>